<dbReference type="InterPro" id="IPR006683">
    <property type="entry name" value="Thioestr_dom"/>
</dbReference>
<comment type="caution">
    <text evidence="4">The sequence shown here is derived from an EMBL/GenBank/DDBJ whole genome shotgun (WGS) entry which is preliminary data.</text>
</comment>
<dbReference type="Gene3D" id="3.10.129.10">
    <property type="entry name" value="Hotdog Thioesterase"/>
    <property type="match status" value="1"/>
</dbReference>
<reference evidence="4" key="2">
    <citation type="submission" date="2018-05" db="EMBL/GenBank/DDBJ databases">
        <authorList>
            <person name="Lanie J.A."/>
            <person name="Ng W.-L."/>
            <person name="Kazmierczak K.M."/>
            <person name="Andrzejewski T.M."/>
            <person name="Davidsen T.M."/>
            <person name="Wayne K.J."/>
            <person name="Tettelin H."/>
            <person name="Glass J.I."/>
            <person name="Rusch D."/>
            <person name="Podicherti R."/>
            <person name="Tsui H.-C.T."/>
            <person name="Winkler M.E."/>
        </authorList>
    </citation>
    <scope>NUCLEOTIDE SEQUENCE</scope>
    <source>
        <strain evidence="4">ZC4RG45</strain>
    </source>
</reference>
<accession>A0A2W4M0T7</accession>
<dbReference type="EMBL" id="QGUI01000011">
    <property type="protein sequence ID" value="PZN01477.1"/>
    <property type="molecule type" value="Genomic_DNA"/>
</dbReference>
<evidence type="ECO:0000256" key="1">
    <source>
        <dbReference type="ARBA" id="ARBA00022801"/>
    </source>
</evidence>
<organism evidence="4">
    <name type="scientific">Thermocrispum agreste</name>
    <dbReference type="NCBI Taxonomy" id="37925"/>
    <lineage>
        <taxon>Bacteria</taxon>
        <taxon>Bacillati</taxon>
        <taxon>Actinomycetota</taxon>
        <taxon>Actinomycetes</taxon>
        <taxon>Pseudonocardiales</taxon>
        <taxon>Pseudonocardiaceae</taxon>
        <taxon>Thermocrispum</taxon>
    </lineage>
</organism>
<dbReference type="PANTHER" id="PTHR43240:SF8">
    <property type="entry name" value="PHENYLACETIC ACID DEGRADATION-RELATED PROTEIN"/>
    <property type="match status" value="1"/>
</dbReference>
<evidence type="ECO:0000313" key="5">
    <source>
        <dbReference type="Proteomes" id="UP000249324"/>
    </source>
</evidence>
<gene>
    <name evidence="4" type="ORF">DIU77_00590</name>
    <name evidence="3" type="ORF">DIU77_017045</name>
</gene>
<proteinExistence type="predicted"/>
<dbReference type="Proteomes" id="UP000249324">
    <property type="component" value="Unassembled WGS sequence"/>
</dbReference>
<dbReference type="EMBL" id="QGUI02000310">
    <property type="protein sequence ID" value="MFO7193951.1"/>
    <property type="molecule type" value="Genomic_DNA"/>
</dbReference>
<evidence type="ECO:0000313" key="3">
    <source>
        <dbReference type="EMBL" id="MFO7193951.1"/>
    </source>
</evidence>
<dbReference type="InterPro" id="IPR003736">
    <property type="entry name" value="PAAI_dom"/>
</dbReference>
<dbReference type="EC" id="3.1.2.-" evidence="3"/>
<dbReference type="SUPFAM" id="SSF54637">
    <property type="entry name" value="Thioesterase/thiol ester dehydrase-isomerase"/>
    <property type="match status" value="1"/>
</dbReference>
<dbReference type="PANTHER" id="PTHR43240">
    <property type="entry name" value="1,4-DIHYDROXY-2-NAPHTHOYL-COA THIOESTERASE 1"/>
    <property type="match status" value="1"/>
</dbReference>
<dbReference type="AlphaFoldDB" id="A0A2W4M0T7"/>
<dbReference type="GO" id="GO:0061522">
    <property type="term" value="F:1,4-dihydroxy-2-naphthoyl-CoA thioesterase activity"/>
    <property type="evidence" value="ECO:0007669"/>
    <property type="project" value="TreeGrafter"/>
</dbReference>
<reference evidence="3" key="1">
    <citation type="submission" date="2018-05" db="EMBL/GenBank/DDBJ databases">
        <authorList>
            <person name="Moura L."/>
            <person name="Setubal J.C."/>
        </authorList>
    </citation>
    <scope>NUCLEOTIDE SEQUENCE</scope>
    <source>
        <strain evidence="3">ZC4RG45</strain>
    </source>
</reference>
<dbReference type="Pfam" id="PF03061">
    <property type="entry name" value="4HBT"/>
    <property type="match status" value="1"/>
</dbReference>
<dbReference type="STRING" id="1111738.GCA_000427905_03710"/>
<dbReference type="GO" id="GO:0005829">
    <property type="term" value="C:cytosol"/>
    <property type="evidence" value="ECO:0007669"/>
    <property type="project" value="TreeGrafter"/>
</dbReference>
<dbReference type="CDD" id="cd03443">
    <property type="entry name" value="PaaI_thioesterase"/>
    <property type="match status" value="1"/>
</dbReference>
<evidence type="ECO:0000313" key="4">
    <source>
        <dbReference type="EMBL" id="PZN01477.1"/>
    </source>
</evidence>
<keyword evidence="1 3" id="KW-0378">Hydrolase</keyword>
<dbReference type="InterPro" id="IPR029069">
    <property type="entry name" value="HotDog_dom_sf"/>
</dbReference>
<feature type="domain" description="Thioesterase" evidence="2">
    <location>
        <begin position="47"/>
        <end position="123"/>
    </location>
</feature>
<dbReference type="NCBIfam" id="TIGR00369">
    <property type="entry name" value="unchar_dom_1"/>
    <property type="match status" value="1"/>
</dbReference>
<name>A0A2W4M0T7_9PSEU</name>
<reference evidence="3" key="4">
    <citation type="submission" date="2023-08" db="EMBL/GenBank/DDBJ databases">
        <authorList>
            <person name="Guima S.E.S."/>
            <person name="Martins L.F."/>
            <person name="Silva A.M."/>
            <person name="Setubal J.C."/>
        </authorList>
    </citation>
    <scope>NUCLEOTIDE SEQUENCE</scope>
    <source>
        <strain evidence="3">ZC4RG45</strain>
    </source>
</reference>
<protein>
    <submittedName>
        <fullName evidence="4">PaaI family thioesterase</fullName>
        <ecNumber evidence="3">3.1.2.-</ecNumber>
    </submittedName>
</protein>
<sequence>MSQRTDDLAQLVSAMPFAAALGIELTEASPTEVRARLPWNPGNCTVGGILHGGALMAFADTVGAVCAFLNLPEGASTATLESKTNLFRAVKDSAVIAVSKPLHVGKMTIVAQTDLFDEQERRVAQVTQTQAVLPSR</sequence>
<reference evidence="3 5" key="3">
    <citation type="journal article" date="2021" name="BMC Genomics">
        <title>Genome-resolved metagenome and metatranscriptome analyses of thermophilic composting reveal key bacterial players and their metabolic interactions.</title>
        <authorList>
            <person name="Braga L.P.P."/>
            <person name="Pereira R.V."/>
            <person name="Martins L.F."/>
            <person name="Moura L.M.S."/>
            <person name="Sanchez F.B."/>
            <person name="Patane J.S.L."/>
            <person name="da Silva A.M."/>
            <person name="Setubal J.C."/>
        </authorList>
    </citation>
    <scope>NUCLEOTIDE SEQUENCE [LARGE SCALE GENOMIC DNA]</scope>
    <source>
        <strain evidence="3">ZC4RG45</strain>
    </source>
</reference>
<evidence type="ECO:0000259" key="2">
    <source>
        <dbReference type="Pfam" id="PF03061"/>
    </source>
</evidence>